<protein>
    <submittedName>
        <fullName evidence="1">Uncharacterized protein</fullName>
    </submittedName>
</protein>
<feature type="non-terminal residue" evidence="1">
    <location>
        <position position="125"/>
    </location>
</feature>
<comment type="caution">
    <text evidence="1">The sequence shown here is derived from an EMBL/GenBank/DDBJ whole genome shotgun (WGS) entry which is preliminary data.</text>
</comment>
<sequence>NNKLANMLIIWNERNNMVDINKEHSKQLLLIQKEYTEFENSFNNQNVKPITNKRITDWCDSIVELVDKLTTEKKFKSYKELNEFKQFYTKNQTKLTLLLSDILDEFDKIFPEIKRRLGILDSTWL</sequence>
<gene>
    <name evidence="1" type="ORF">S03H2_70284</name>
</gene>
<dbReference type="EMBL" id="BARU01046667">
    <property type="protein sequence ID" value="GAH92357.1"/>
    <property type="molecule type" value="Genomic_DNA"/>
</dbReference>
<dbReference type="AlphaFoldDB" id="X1JED5"/>
<evidence type="ECO:0000313" key="1">
    <source>
        <dbReference type="EMBL" id="GAH92357.1"/>
    </source>
</evidence>
<feature type="non-terminal residue" evidence="1">
    <location>
        <position position="1"/>
    </location>
</feature>
<accession>X1JED5</accession>
<organism evidence="1">
    <name type="scientific">marine sediment metagenome</name>
    <dbReference type="NCBI Taxonomy" id="412755"/>
    <lineage>
        <taxon>unclassified sequences</taxon>
        <taxon>metagenomes</taxon>
        <taxon>ecological metagenomes</taxon>
    </lineage>
</organism>
<proteinExistence type="predicted"/>
<reference evidence="1" key="1">
    <citation type="journal article" date="2014" name="Front. Microbiol.">
        <title>High frequency of phylogenetically diverse reductive dehalogenase-homologous genes in deep subseafloor sedimentary metagenomes.</title>
        <authorList>
            <person name="Kawai M."/>
            <person name="Futagami T."/>
            <person name="Toyoda A."/>
            <person name="Takaki Y."/>
            <person name="Nishi S."/>
            <person name="Hori S."/>
            <person name="Arai W."/>
            <person name="Tsubouchi T."/>
            <person name="Morono Y."/>
            <person name="Uchiyama I."/>
            <person name="Ito T."/>
            <person name="Fujiyama A."/>
            <person name="Inagaki F."/>
            <person name="Takami H."/>
        </authorList>
    </citation>
    <scope>NUCLEOTIDE SEQUENCE</scope>
    <source>
        <strain evidence="1">Expedition CK06-06</strain>
    </source>
</reference>
<name>X1JED5_9ZZZZ</name>